<keyword evidence="2" id="KW-0560">Oxidoreductase</keyword>
<feature type="compositionally biased region" description="Polar residues" evidence="1">
    <location>
        <begin position="393"/>
        <end position="404"/>
    </location>
</feature>
<dbReference type="GO" id="GO:0035770">
    <property type="term" value="C:ribonucleoprotein granule"/>
    <property type="evidence" value="ECO:0007669"/>
    <property type="project" value="TreeGrafter"/>
</dbReference>
<dbReference type="GO" id="GO:0044528">
    <property type="term" value="P:regulation of mitochondrial mRNA stability"/>
    <property type="evidence" value="ECO:0007669"/>
    <property type="project" value="TreeGrafter"/>
</dbReference>
<keyword evidence="3" id="KW-1185">Reference proteome</keyword>
<organism evidence="2 3">
    <name type="scientific">Chrysochromulina tobinii</name>
    <dbReference type="NCBI Taxonomy" id="1460289"/>
    <lineage>
        <taxon>Eukaryota</taxon>
        <taxon>Haptista</taxon>
        <taxon>Haptophyta</taxon>
        <taxon>Prymnesiophyceae</taxon>
        <taxon>Prymnesiales</taxon>
        <taxon>Chrysochromulinaceae</taxon>
        <taxon>Chrysochromulina</taxon>
    </lineage>
</organism>
<evidence type="ECO:0000313" key="3">
    <source>
        <dbReference type="Proteomes" id="UP000037460"/>
    </source>
</evidence>
<dbReference type="EMBL" id="JWZX01002141">
    <property type="protein sequence ID" value="KOO30861.1"/>
    <property type="molecule type" value="Genomic_DNA"/>
</dbReference>
<dbReference type="InterPro" id="IPR050870">
    <property type="entry name" value="FAST_kinase"/>
</dbReference>
<name>A0A0M0JW03_9EUKA</name>
<protein>
    <submittedName>
        <fullName evidence="2">Kynurenine 3-monooxygenase and related flavoprotein monooxygenase</fullName>
    </submittedName>
</protein>
<reference evidence="3" key="1">
    <citation type="journal article" date="2015" name="PLoS Genet.">
        <title>Genome Sequence and Transcriptome Analyses of Chrysochromulina tobin: Metabolic Tools for Enhanced Algal Fitness in the Prominent Order Prymnesiales (Haptophyceae).</title>
        <authorList>
            <person name="Hovde B.T."/>
            <person name="Deodato C.R."/>
            <person name="Hunsperger H.M."/>
            <person name="Ryken S.A."/>
            <person name="Yost W."/>
            <person name="Jha R.K."/>
            <person name="Patterson J."/>
            <person name="Monnat R.J. Jr."/>
            <person name="Barlow S.B."/>
            <person name="Starkenburg S.R."/>
            <person name="Cattolico R.A."/>
        </authorList>
    </citation>
    <scope>NUCLEOTIDE SEQUENCE</scope>
    <source>
        <strain evidence="3">CCMP291</strain>
    </source>
</reference>
<feature type="region of interest" description="Disordered" evidence="1">
    <location>
        <begin position="388"/>
        <end position="438"/>
    </location>
</feature>
<evidence type="ECO:0000313" key="2">
    <source>
        <dbReference type="EMBL" id="KOO30861.1"/>
    </source>
</evidence>
<evidence type="ECO:0000256" key="1">
    <source>
        <dbReference type="SAM" id="MobiDB-lite"/>
    </source>
</evidence>
<gene>
    <name evidence="2" type="ORF">Ctob_013735</name>
</gene>
<dbReference type="PANTHER" id="PTHR21228">
    <property type="entry name" value="FAST LEU-RICH DOMAIN-CONTAINING"/>
    <property type="match status" value="1"/>
</dbReference>
<comment type="caution">
    <text evidence="2">The sequence shown here is derived from an EMBL/GenBank/DDBJ whole genome shotgun (WGS) entry which is preliminary data.</text>
</comment>
<accession>A0A0M0JW03</accession>
<keyword evidence="2" id="KW-0503">Monooxygenase</keyword>
<dbReference type="Proteomes" id="UP000037460">
    <property type="component" value="Unassembled WGS sequence"/>
</dbReference>
<dbReference type="PANTHER" id="PTHR21228:SF40">
    <property type="entry name" value="LD45607P"/>
    <property type="match status" value="1"/>
</dbReference>
<dbReference type="GO" id="GO:0003723">
    <property type="term" value="F:RNA binding"/>
    <property type="evidence" value="ECO:0007669"/>
    <property type="project" value="TreeGrafter"/>
</dbReference>
<sequence>MITSAPSAQALVGVLEQHGAAFNAVHCGALWVRLGALARTSAAQSAWVQDSPAAMAIVREHTERLLPTFAPRQLANTAHGAAACGIKAHPPWSTFWTRIGSAAKASVRDATPGELKDLAWAFATAGAHSPRLLDALGAAALERVHELRPEELVMLAWSFAAQRQDASNLLTSLAAAAEPQLHAMSAREIATLIGALARGGVRVNGPCDGFFQVVLAALPARTADFGADPEALTTTAWALGLAGCASPRVLEWVASTLDEAQGAAVKGTAGALDEAGLRGAVVPTAARPELFTAIAKAAIPKLPEYGEKELSLLGWAFGKAHAKAWPLFDALAAEAAGRLDEFPPKGLTMLAWSLARASRAASAEMREQRHLRWAVLLEPLVEELAGRRGHLSPNEQRSVESSFRQLARDSPFEGGAGQAQGIGTSLDSDVDDDEKRLY</sequence>
<dbReference type="GO" id="GO:0000963">
    <property type="term" value="P:mitochondrial RNA processing"/>
    <property type="evidence" value="ECO:0007669"/>
    <property type="project" value="TreeGrafter"/>
</dbReference>
<dbReference type="OrthoDB" id="514430at2759"/>
<dbReference type="GO" id="GO:0005759">
    <property type="term" value="C:mitochondrial matrix"/>
    <property type="evidence" value="ECO:0007669"/>
    <property type="project" value="TreeGrafter"/>
</dbReference>
<proteinExistence type="predicted"/>
<dbReference type="AlphaFoldDB" id="A0A0M0JW03"/>
<dbReference type="GO" id="GO:0004497">
    <property type="term" value="F:monooxygenase activity"/>
    <property type="evidence" value="ECO:0007669"/>
    <property type="project" value="UniProtKB-KW"/>
</dbReference>